<organism evidence="8 9">
    <name type="scientific">Dendryphion nanum</name>
    <dbReference type="NCBI Taxonomy" id="256645"/>
    <lineage>
        <taxon>Eukaryota</taxon>
        <taxon>Fungi</taxon>
        <taxon>Dikarya</taxon>
        <taxon>Ascomycota</taxon>
        <taxon>Pezizomycotina</taxon>
        <taxon>Dothideomycetes</taxon>
        <taxon>Pleosporomycetidae</taxon>
        <taxon>Pleosporales</taxon>
        <taxon>Torulaceae</taxon>
        <taxon>Dendryphion</taxon>
    </lineage>
</organism>
<proteinExistence type="predicted"/>
<evidence type="ECO:0000256" key="3">
    <source>
        <dbReference type="ARBA" id="ARBA00022448"/>
    </source>
</evidence>
<feature type="region of interest" description="Disordered" evidence="7">
    <location>
        <begin position="113"/>
        <end position="144"/>
    </location>
</feature>
<feature type="region of interest" description="Disordered" evidence="7">
    <location>
        <begin position="89"/>
        <end position="108"/>
    </location>
</feature>
<dbReference type="GO" id="GO:0005730">
    <property type="term" value="C:nucleolus"/>
    <property type="evidence" value="ECO:0007669"/>
    <property type="project" value="TreeGrafter"/>
</dbReference>
<evidence type="ECO:0000256" key="4">
    <source>
        <dbReference type="ARBA" id="ARBA00022490"/>
    </source>
</evidence>
<dbReference type="GO" id="GO:0000055">
    <property type="term" value="P:ribosomal large subunit export from nucleus"/>
    <property type="evidence" value="ECO:0007669"/>
    <property type="project" value="TreeGrafter"/>
</dbReference>
<evidence type="ECO:0000313" key="9">
    <source>
        <dbReference type="Proteomes" id="UP000700596"/>
    </source>
</evidence>
<evidence type="ECO:0000256" key="2">
    <source>
        <dbReference type="ARBA" id="ARBA00004496"/>
    </source>
</evidence>
<feature type="compositionally biased region" description="Basic and acidic residues" evidence="7">
    <location>
        <begin position="67"/>
        <end position="83"/>
    </location>
</feature>
<keyword evidence="5" id="KW-0690">Ribosome biogenesis</keyword>
<dbReference type="GO" id="GO:0030687">
    <property type="term" value="C:preribosome, large subunit precursor"/>
    <property type="evidence" value="ECO:0007669"/>
    <property type="project" value="TreeGrafter"/>
</dbReference>
<evidence type="ECO:0000256" key="7">
    <source>
        <dbReference type="SAM" id="MobiDB-lite"/>
    </source>
</evidence>
<evidence type="ECO:0000256" key="6">
    <source>
        <dbReference type="ARBA" id="ARBA00023242"/>
    </source>
</evidence>
<comment type="caution">
    <text evidence="8">The sequence shown here is derived from an EMBL/GenBank/DDBJ whole genome shotgun (WGS) entry which is preliminary data.</text>
</comment>
<feature type="compositionally biased region" description="Basic residues" evidence="7">
    <location>
        <begin position="1"/>
        <end position="20"/>
    </location>
</feature>
<name>A0A9P9D744_9PLEO</name>
<evidence type="ECO:0000256" key="5">
    <source>
        <dbReference type="ARBA" id="ARBA00022517"/>
    </source>
</evidence>
<dbReference type="AlphaFoldDB" id="A0A9P9D744"/>
<dbReference type="Proteomes" id="UP000700596">
    <property type="component" value="Unassembled WGS sequence"/>
</dbReference>
<dbReference type="InterPro" id="IPR022784">
    <property type="entry name" value="Ribosome_bgen_Alb1"/>
</dbReference>
<keyword evidence="6" id="KW-0539">Nucleus</keyword>
<dbReference type="EMBL" id="JAGMWT010000018">
    <property type="protein sequence ID" value="KAH7113814.1"/>
    <property type="molecule type" value="Genomic_DNA"/>
</dbReference>
<dbReference type="PANTHER" id="PTHR28280:SF1">
    <property type="entry name" value="SHUTTLING PRE-60S FACTOR ECM1"/>
    <property type="match status" value="1"/>
</dbReference>
<gene>
    <name evidence="8" type="ORF">B0J11DRAFT_140371</name>
</gene>
<evidence type="ECO:0000256" key="1">
    <source>
        <dbReference type="ARBA" id="ARBA00004123"/>
    </source>
</evidence>
<comment type="subcellular location">
    <subcellularLocation>
        <location evidence="2">Cytoplasm</location>
    </subcellularLocation>
    <subcellularLocation>
        <location evidence="1">Nucleus</location>
    </subcellularLocation>
</comment>
<keyword evidence="9" id="KW-1185">Reference proteome</keyword>
<feature type="region of interest" description="Disordered" evidence="7">
    <location>
        <begin position="1"/>
        <end position="83"/>
    </location>
</feature>
<dbReference type="InterPro" id="IPR053278">
    <property type="entry name" value="Pre-60S_factor_ECM1"/>
</dbReference>
<keyword evidence="4" id="KW-0963">Cytoplasm</keyword>
<keyword evidence="3" id="KW-0813">Transport</keyword>
<feature type="compositionally biased region" description="Basic residues" evidence="7">
    <location>
        <begin position="57"/>
        <end position="66"/>
    </location>
</feature>
<accession>A0A9P9D744</accession>
<sequence length="179" mass="19893">MAKTAKIKKRQSTLHSRAARRASPSLELAPTSKPAHKSPPPVSKPHVLAAKSGGIVKRSKAKPMKRQQRERQAKGMLRAEDNMEKLAQKVQKSLGKDKKVRERRKGWEEVNGDGVVGKKRKDKDSGANAFGALEEDEEDEERKVWLDEDMVDDEVEGEVKEVAVAESVPLPAPVEDEIL</sequence>
<dbReference type="PANTHER" id="PTHR28280">
    <property type="entry name" value="SHUTTLING PRE-60S FACTOR ECM1"/>
    <property type="match status" value="1"/>
</dbReference>
<feature type="compositionally biased region" description="Basic and acidic residues" evidence="7">
    <location>
        <begin position="94"/>
        <end position="108"/>
    </location>
</feature>
<dbReference type="OrthoDB" id="5304887at2759"/>
<evidence type="ECO:0000313" key="8">
    <source>
        <dbReference type="EMBL" id="KAH7113814.1"/>
    </source>
</evidence>
<dbReference type="GO" id="GO:0005737">
    <property type="term" value="C:cytoplasm"/>
    <property type="evidence" value="ECO:0007669"/>
    <property type="project" value="UniProtKB-SubCell"/>
</dbReference>
<dbReference type="Pfam" id="PF09135">
    <property type="entry name" value="Alb1"/>
    <property type="match status" value="1"/>
</dbReference>
<reference evidence="8" key="1">
    <citation type="journal article" date="2021" name="Nat. Commun.">
        <title>Genetic determinants of endophytism in the Arabidopsis root mycobiome.</title>
        <authorList>
            <person name="Mesny F."/>
            <person name="Miyauchi S."/>
            <person name="Thiergart T."/>
            <person name="Pickel B."/>
            <person name="Atanasova L."/>
            <person name="Karlsson M."/>
            <person name="Huettel B."/>
            <person name="Barry K.W."/>
            <person name="Haridas S."/>
            <person name="Chen C."/>
            <person name="Bauer D."/>
            <person name="Andreopoulos W."/>
            <person name="Pangilinan J."/>
            <person name="LaButti K."/>
            <person name="Riley R."/>
            <person name="Lipzen A."/>
            <person name="Clum A."/>
            <person name="Drula E."/>
            <person name="Henrissat B."/>
            <person name="Kohler A."/>
            <person name="Grigoriev I.V."/>
            <person name="Martin F.M."/>
            <person name="Hacquard S."/>
        </authorList>
    </citation>
    <scope>NUCLEOTIDE SEQUENCE</scope>
    <source>
        <strain evidence="8">MPI-CAGE-CH-0243</strain>
    </source>
</reference>
<protein>
    <submittedName>
        <fullName evidence="8">Alb1-domain-containing protein</fullName>
    </submittedName>
</protein>